<reference evidence="3" key="3">
    <citation type="submission" date="2020-11" db="EMBL/GenBank/DDBJ databases">
        <title>Intraspecies plasmid and genomic variation of Mycobacterium kubicae revealed by the complete genome sequences of two clinical isolates.</title>
        <authorList>
            <person name="Hendrix J.R."/>
            <person name="Epperson L.E."/>
            <person name="Honda J.R."/>
            <person name="Strong M."/>
        </authorList>
    </citation>
    <scope>NUCLEOTIDE SEQUENCE</scope>
    <source>
        <strain evidence="3">JCM 13573</strain>
    </source>
</reference>
<dbReference type="Pfam" id="PF00300">
    <property type="entry name" value="His_Phos_1"/>
    <property type="match status" value="1"/>
</dbReference>
<reference evidence="2 4" key="1">
    <citation type="journal article" date="2019" name="Emerg. Microbes Infect.">
        <title>Comprehensive subspecies identification of 175 nontuberculous mycobacteria species based on 7547 genomic profiles.</title>
        <authorList>
            <person name="Matsumoto Y."/>
            <person name="Kinjo T."/>
            <person name="Motooka D."/>
            <person name="Nabeya D."/>
            <person name="Jung N."/>
            <person name="Uechi K."/>
            <person name="Horii T."/>
            <person name="Iida T."/>
            <person name="Fujita J."/>
            <person name="Nakamura S."/>
        </authorList>
    </citation>
    <scope>NUCLEOTIDE SEQUENCE [LARGE SCALE GENOMIC DNA]</scope>
    <source>
        <strain evidence="2 4">JCM 13573</strain>
    </source>
</reference>
<reference evidence="2" key="2">
    <citation type="submission" date="2020-02" db="EMBL/GenBank/DDBJ databases">
        <authorList>
            <person name="Matsumoto Y."/>
            <person name="Kinjo T."/>
            <person name="Motooka D."/>
            <person name="Nabeya D."/>
            <person name="Jung N."/>
            <person name="Uechi K."/>
            <person name="Horii T."/>
            <person name="Iida T."/>
            <person name="Fujita J."/>
            <person name="Nakamura S."/>
        </authorList>
    </citation>
    <scope>NUCLEOTIDE SEQUENCE</scope>
    <source>
        <strain evidence="2">JCM 13573</strain>
    </source>
</reference>
<feature type="domain" description="PE" evidence="1">
    <location>
        <begin position="4"/>
        <end position="93"/>
    </location>
</feature>
<dbReference type="Proteomes" id="UP000465306">
    <property type="component" value="Unassembled WGS sequence"/>
</dbReference>
<accession>A0AAX1JAS2</accession>
<dbReference type="Pfam" id="PF00934">
    <property type="entry name" value="PE"/>
    <property type="match status" value="1"/>
</dbReference>
<dbReference type="SUPFAM" id="SSF53254">
    <property type="entry name" value="Phosphoglycerate mutase-like"/>
    <property type="match status" value="1"/>
</dbReference>
<dbReference type="AlphaFoldDB" id="A0AAX1JAS2"/>
<gene>
    <name evidence="3" type="ORF">I2456_25190</name>
    <name evidence="2" type="ORF">MKUB_36880</name>
</gene>
<dbReference type="EMBL" id="CP065047">
    <property type="protein sequence ID" value="QPI37529.1"/>
    <property type="molecule type" value="Genomic_DNA"/>
</dbReference>
<dbReference type="KEGG" id="mku:I2456_25190"/>
<evidence type="ECO:0000313" key="4">
    <source>
        <dbReference type="Proteomes" id="UP000465306"/>
    </source>
</evidence>
<evidence type="ECO:0000313" key="5">
    <source>
        <dbReference type="Proteomes" id="UP000663583"/>
    </source>
</evidence>
<dbReference type="InterPro" id="IPR048996">
    <property type="entry name" value="PGRS_rpt"/>
</dbReference>
<evidence type="ECO:0000259" key="1">
    <source>
        <dbReference type="Pfam" id="PF00934"/>
    </source>
</evidence>
<protein>
    <submittedName>
        <fullName evidence="3">PE domain-containing protein</fullName>
    </submittedName>
</protein>
<dbReference type="InterPro" id="IPR000084">
    <property type="entry name" value="PE-PGRS_N"/>
</dbReference>
<dbReference type="Gene3D" id="3.40.50.1240">
    <property type="entry name" value="Phosphoglycerate mutase-like"/>
    <property type="match status" value="1"/>
</dbReference>
<dbReference type="Pfam" id="PF21526">
    <property type="entry name" value="PGRS"/>
    <property type="match status" value="1"/>
</dbReference>
<evidence type="ECO:0000313" key="3">
    <source>
        <dbReference type="EMBL" id="QPI37529.1"/>
    </source>
</evidence>
<sequence length="541" mass="52821">MSAVLVAPAILESVATEVAQIGSAVSATNLVAALPTTGVLAAAADEVSAAIATLFGSHAQEYQLAAAQAAAYHEQFVGALSAAAASYAGTEATIAAGFQSWVYGPVHTAGQAWITSPLGQVLDPIINTPTNVLFGRALIGNGAAGTAATPTGGAGGLLFGDGGAGYSPTGGTAAGGNGGNAGLIGNGGPGGAGFGGGTGGMGGAGGWLMGNGGPGGPGGLGGAGGQALLFGDGGLGAGAAPTGRGGWLLGTGGTGTGTGGTGQSIIIDFVRHGQTAANAAGWIDTAIPGLPLDQLGIAQAQAIANAFGPSSDYAGVFASELIRTQQTAAALTNSFGVLPGLNEISAGYFDGLPQISPAGLLYLVGPVAWTLGFPLFPMLAPGSTDINGIVFNRGFTSAMETIYGNALAHPVPSNTSVAYSSAFTIEAGTMMNVNNPDFWLMLTHPVLPNVGTVVVQGDPAGGWNLVSWDGIPVGPASLPTKLFVDVRNLITAPQYAAYDIGASLFSGDPTTILSTVRDGVDQVGAAIVHFPAAVAHDLVGV</sequence>
<evidence type="ECO:0000313" key="2">
    <source>
        <dbReference type="EMBL" id="GFG66198.1"/>
    </source>
</evidence>
<dbReference type="InterPro" id="IPR038332">
    <property type="entry name" value="PPE_sf"/>
</dbReference>
<name>A0AAX1JAS2_9MYCO</name>
<dbReference type="Proteomes" id="UP000663583">
    <property type="component" value="Chromosome"/>
</dbReference>
<dbReference type="InterPro" id="IPR029033">
    <property type="entry name" value="His_PPase_superfam"/>
</dbReference>
<dbReference type="Gene3D" id="1.10.287.850">
    <property type="entry name" value="HP0062-like domain"/>
    <property type="match status" value="1"/>
</dbReference>
<dbReference type="RefSeq" id="WP_085074959.1">
    <property type="nucleotide sequence ID" value="NZ_BLKU01000005.1"/>
</dbReference>
<dbReference type="InterPro" id="IPR013078">
    <property type="entry name" value="His_Pase_superF_clade-1"/>
</dbReference>
<organism evidence="3 5">
    <name type="scientific">Mycobacterium kubicae</name>
    <dbReference type="NCBI Taxonomy" id="120959"/>
    <lineage>
        <taxon>Bacteria</taxon>
        <taxon>Bacillati</taxon>
        <taxon>Actinomycetota</taxon>
        <taxon>Actinomycetes</taxon>
        <taxon>Mycobacteriales</taxon>
        <taxon>Mycobacteriaceae</taxon>
        <taxon>Mycobacterium</taxon>
        <taxon>Mycobacterium simiae complex</taxon>
    </lineage>
</organism>
<dbReference type="SMART" id="SM00855">
    <property type="entry name" value="PGAM"/>
    <property type="match status" value="1"/>
</dbReference>
<proteinExistence type="predicted"/>
<dbReference type="EMBL" id="BLKU01000005">
    <property type="protein sequence ID" value="GFG66198.1"/>
    <property type="molecule type" value="Genomic_DNA"/>
</dbReference>
<dbReference type="SUPFAM" id="SSF140459">
    <property type="entry name" value="PE/PPE dimer-like"/>
    <property type="match status" value="1"/>
</dbReference>
<keyword evidence="4" id="KW-1185">Reference proteome</keyword>